<evidence type="ECO:0000256" key="2">
    <source>
        <dbReference type="ARBA" id="ARBA00022692"/>
    </source>
</evidence>
<feature type="domain" description="Sugar phosphate transporter" evidence="7">
    <location>
        <begin position="72"/>
        <end position="361"/>
    </location>
</feature>
<dbReference type="Proteomes" id="UP001497392">
    <property type="component" value="Unassembled WGS sequence"/>
</dbReference>
<proteinExistence type="predicted"/>
<feature type="transmembrane region" description="Helical" evidence="6">
    <location>
        <begin position="138"/>
        <end position="159"/>
    </location>
</feature>
<feature type="transmembrane region" description="Helical" evidence="6">
    <location>
        <begin position="253"/>
        <end position="272"/>
    </location>
</feature>
<comment type="caution">
    <text evidence="8">The sequence shown here is derived from an EMBL/GenBank/DDBJ whole genome shotgun (WGS) entry which is preliminary data.</text>
</comment>
<sequence>MSLLSGANGMSSGARGAPDAPHNAGDLEEALLKDKQREAVPQGSQRWDGPQGKAPLLPIGHSGPKQSALLIKTVLVIVIWFTSNIGILLLNKHLLGGYGFRFPIFLTLCHMLACVVLSQVASASGCVRHQPLRSREQLVKVSVLASAFLLAVVLGNVSLRYIPVSFAQAIGAATPAATALFALALLRTAERGVTYVTLLPIMAGIVLATGFEPSFNTIGFLTAVSATCARAFKAVLQSVLLADQSEKLDSMNLLRLMAPIAATLTLPAVALLEPTAPHVAWRLLLTQPGFAALLVGNASLAYVVNFTNFQVTHYTSALTLQVLGCAKGVLATAVSVLIFQNPVTVLGIGGYGMTVAGVFAYGYSKMKGK</sequence>
<keyword evidence="9" id="KW-1185">Reference proteome</keyword>
<evidence type="ECO:0000256" key="5">
    <source>
        <dbReference type="SAM" id="MobiDB-lite"/>
    </source>
</evidence>
<feature type="transmembrane region" description="Helical" evidence="6">
    <location>
        <begin position="317"/>
        <end position="339"/>
    </location>
</feature>
<gene>
    <name evidence="8" type="primary">g5820</name>
    <name evidence="8" type="ORF">VP750_LOCUS4983</name>
</gene>
<feature type="transmembrane region" description="Helical" evidence="6">
    <location>
        <begin position="102"/>
        <end position="126"/>
    </location>
</feature>
<evidence type="ECO:0000313" key="9">
    <source>
        <dbReference type="Proteomes" id="UP001497392"/>
    </source>
</evidence>
<dbReference type="InterPro" id="IPR050186">
    <property type="entry name" value="TPT_transporter"/>
</dbReference>
<accession>A0ABP1FWG7</accession>
<reference evidence="8 9" key="1">
    <citation type="submission" date="2024-06" db="EMBL/GenBank/DDBJ databases">
        <authorList>
            <person name="Kraege A."/>
            <person name="Thomma B."/>
        </authorList>
    </citation>
    <scope>NUCLEOTIDE SEQUENCE [LARGE SCALE GENOMIC DNA]</scope>
</reference>
<dbReference type="EMBL" id="CAXHTA020000008">
    <property type="protein sequence ID" value="CAL5223324.1"/>
    <property type="molecule type" value="Genomic_DNA"/>
</dbReference>
<feature type="transmembrane region" description="Helical" evidence="6">
    <location>
        <begin position="217"/>
        <end position="241"/>
    </location>
</feature>
<feature type="transmembrane region" description="Helical" evidence="6">
    <location>
        <begin position="193"/>
        <end position="211"/>
    </location>
</feature>
<dbReference type="PANTHER" id="PTHR11132">
    <property type="entry name" value="SOLUTE CARRIER FAMILY 35"/>
    <property type="match status" value="1"/>
</dbReference>
<keyword evidence="4 6" id="KW-0472">Membrane</keyword>
<evidence type="ECO:0000256" key="3">
    <source>
        <dbReference type="ARBA" id="ARBA00022989"/>
    </source>
</evidence>
<dbReference type="Pfam" id="PF03151">
    <property type="entry name" value="TPT"/>
    <property type="match status" value="1"/>
</dbReference>
<feature type="transmembrane region" description="Helical" evidence="6">
    <location>
        <begin position="69"/>
        <end position="90"/>
    </location>
</feature>
<feature type="transmembrane region" description="Helical" evidence="6">
    <location>
        <begin position="284"/>
        <end position="305"/>
    </location>
</feature>
<evidence type="ECO:0000256" key="4">
    <source>
        <dbReference type="ARBA" id="ARBA00023136"/>
    </source>
</evidence>
<protein>
    <submittedName>
        <fullName evidence="8">G5820 protein</fullName>
    </submittedName>
</protein>
<keyword evidence="2 6" id="KW-0812">Transmembrane</keyword>
<comment type="subcellular location">
    <subcellularLocation>
        <location evidence="1">Membrane</location>
        <topology evidence="1">Multi-pass membrane protein</topology>
    </subcellularLocation>
</comment>
<feature type="transmembrane region" description="Helical" evidence="6">
    <location>
        <begin position="345"/>
        <end position="363"/>
    </location>
</feature>
<evidence type="ECO:0000259" key="7">
    <source>
        <dbReference type="Pfam" id="PF03151"/>
    </source>
</evidence>
<evidence type="ECO:0000256" key="1">
    <source>
        <dbReference type="ARBA" id="ARBA00004141"/>
    </source>
</evidence>
<feature type="transmembrane region" description="Helical" evidence="6">
    <location>
        <begin position="165"/>
        <end position="186"/>
    </location>
</feature>
<name>A0ABP1FWG7_9CHLO</name>
<feature type="region of interest" description="Disordered" evidence="5">
    <location>
        <begin position="1"/>
        <end position="27"/>
    </location>
</feature>
<keyword evidence="3 6" id="KW-1133">Transmembrane helix</keyword>
<dbReference type="InterPro" id="IPR004853">
    <property type="entry name" value="Sugar_P_trans_dom"/>
</dbReference>
<organism evidence="8 9">
    <name type="scientific">Coccomyxa viridis</name>
    <dbReference type="NCBI Taxonomy" id="1274662"/>
    <lineage>
        <taxon>Eukaryota</taxon>
        <taxon>Viridiplantae</taxon>
        <taxon>Chlorophyta</taxon>
        <taxon>core chlorophytes</taxon>
        <taxon>Trebouxiophyceae</taxon>
        <taxon>Trebouxiophyceae incertae sedis</taxon>
        <taxon>Coccomyxaceae</taxon>
        <taxon>Coccomyxa</taxon>
    </lineage>
</organism>
<evidence type="ECO:0000313" key="8">
    <source>
        <dbReference type="EMBL" id="CAL5223324.1"/>
    </source>
</evidence>
<evidence type="ECO:0000256" key="6">
    <source>
        <dbReference type="SAM" id="Phobius"/>
    </source>
</evidence>